<gene>
    <name evidence="2" type="ORF">I553_0889</name>
</gene>
<evidence type="ECO:0000313" key="2">
    <source>
        <dbReference type="EMBL" id="EUA07341.1"/>
    </source>
</evidence>
<protein>
    <submittedName>
        <fullName evidence="2">Uncharacterized protein</fullName>
    </submittedName>
</protein>
<comment type="caution">
    <text evidence="2">The sequence shown here is derived from an EMBL/GenBank/DDBJ whole genome shotgun (WGS) entry which is preliminary data.</text>
</comment>
<feature type="compositionally biased region" description="Basic residues" evidence="1">
    <location>
        <begin position="43"/>
        <end position="54"/>
    </location>
</feature>
<reference evidence="2" key="1">
    <citation type="submission" date="2014-01" db="EMBL/GenBank/DDBJ databases">
        <authorList>
            <person name="Brown-Elliot B."/>
            <person name="Wallace R."/>
            <person name="Lenaerts A."/>
            <person name="Ordway D."/>
            <person name="DeGroote M.A."/>
            <person name="Parker T."/>
            <person name="Sizemore C."/>
            <person name="Tallon L.J."/>
            <person name="Sadzewicz L.K."/>
            <person name="Sengamalay N."/>
            <person name="Fraser C.M."/>
            <person name="Hine E."/>
            <person name="Shefchek K.A."/>
            <person name="Das S.P."/>
            <person name="Tettelin H."/>
        </authorList>
    </citation>
    <scope>NUCLEOTIDE SEQUENCE [LARGE SCALE GENOMIC DNA]</scope>
    <source>
        <strain evidence="2">4042</strain>
    </source>
</reference>
<sequence length="54" mass="5917">MAAWSMAAARTRGRHGSRGCLRHDANGDTRPQGDYGIDGHSIPFRRPRKARGSP</sequence>
<accession>X7YKN7</accession>
<organism evidence="2">
    <name type="scientific">Mycobacterium xenopi 4042</name>
    <dbReference type="NCBI Taxonomy" id="1299334"/>
    <lineage>
        <taxon>Bacteria</taxon>
        <taxon>Bacillati</taxon>
        <taxon>Actinomycetota</taxon>
        <taxon>Actinomycetes</taxon>
        <taxon>Mycobacteriales</taxon>
        <taxon>Mycobacteriaceae</taxon>
        <taxon>Mycobacterium</taxon>
    </lineage>
</organism>
<evidence type="ECO:0000256" key="1">
    <source>
        <dbReference type="SAM" id="MobiDB-lite"/>
    </source>
</evidence>
<dbReference type="EMBL" id="JAOB01000093">
    <property type="protein sequence ID" value="EUA07341.1"/>
    <property type="molecule type" value="Genomic_DNA"/>
</dbReference>
<name>X7YKN7_MYCXE</name>
<proteinExistence type="predicted"/>
<feature type="region of interest" description="Disordered" evidence="1">
    <location>
        <begin position="1"/>
        <end position="54"/>
    </location>
</feature>
<dbReference type="PATRIC" id="fig|1299334.3.peg.10461"/>
<dbReference type="AlphaFoldDB" id="X7YKN7"/>